<dbReference type="RefSeq" id="WP_246010173.1">
    <property type="nucleotide sequence ID" value="NZ_RCDD01000007.1"/>
</dbReference>
<evidence type="ECO:0000313" key="2">
    <source>
        <dbReference type="Proteomes" id="UP000282454"/>
    </source>
</evidence>
<keyword evidence="2" id="KW-1185">Reference proteome</keyword>
<proteinExistence type="predicted"/>
<evidence type="ECO:0008006" key="3">
    <source>
        <dbReference type="Google" id="ProtNLM"/>
    </source>
</evidence>
<sequence>MLKWRLAAPKGADPAGDWFEVGFIKHSDGVTYTVMRKSQEPGGTVLVYTPMEREACLAGAEDGAFDGPWQ</sequence>
<dbReference type="Proteomes" id="UP000282454">
    <property type="component" value="Unassembled WGS sequence"/>
</dbReference>
<dbReference type="AlphaFoldDB" id="A0A421AX78"/>
<accession>A0A421AX78</accession>
<gene>
    <name evidence="1" type="ORF">CLV68_5995</name>
</gene>
<protein>
    <recommendedName>
        <fullName evidence="3">DUF397 domain-containing protein</fullName>
    </recommendedName>
</protein>
<comment type="caution">
    <text evidence="1">The sequence shown here is derived from an EMBL/GenBank/DDBJ whole genome shotgun (WGS) entry which is preliminary data.</text>
</comment>
<evidence type="ECO:0000313" key="1">
    <source>
        <dbReference type="EMBL" id="RLK54443.1"/>
    </source>
</evidence>
<dbReference type="EMBL" id="RCDD01000007">
    <property type="protein sequence ID" value="RLK54443.1"/>
    <property type="molecule type" value="Genomic_DNA"/>
</dbReference>
<name>A0A421AX78_9PSEU</name>
<organism evidence="1 2">
    <name type="scientific">Actinokineospora cianjurensis</name>
    <dbReference type="NCBI Taxonomy" id="585224"/>
    <lineage>
        <taxon>Bacteria</taxon>
        <taxon>Bacillati</taxon>
        <taxon>Actinomycetota</taxon>
        <taxon>Actinomycetes</taxon>
        <taxon>Pseudonocardiales</taxon>
        <taxon>Pseudonocardiaceae</taxon>
        <taxon>Actinokineospora</taxon>
    </lineage>
</organism>
<reference evidence="1 2" key="1">
    <citation type="submission" date="2018-10" db="EMBL/GenBank/DDBJ databases">
        <title>Genomic Encyclopedia of Archaeal and Bacterial Type Strains, Phase II (KMG-II): from individual species to whole genera.</title>
        <authorList>
            <person name="Goeker M."/>
        </authorList>
    </citation>
    <scope>NUCLEOTIDE SEQUENCE [LARGE SCALE GENOMIC DNA]</scope>
    <source>
        <strain evidence="1 2">DSM 45657</strain>
    </source>
</reference>